<evidence type="ECO:0000313" key="2">
    <source>
        <dbReference type="Proteomes" id="UP001500610"/>
    </source>
</evidence>
<keyword evidence="2" id="KW-1185">Reference proteome</keyword>
<reference evidence="2" key="1">
    <citation type="journal article" date="2019" name="Int. J. Syst. Evol. Microbiol.">
        <title>The Global Catalogue of Microorganisms (GCM) 10K type strain sequencing project: providing services to taxonomists for standard genome sequencing and annotation.</title>
        <authorList>
            <consortium name="The Broad Institute Genomics Platform"/>
            <consortium name="The Broad Institute Genome Sequencing Center for Infectious Disease"/>
            <person name="Wu L."/>
            <person name="Ma J."/>
        </authorList>
    </citation>
    <scope>NUCLEOTIDE SEQUENCE [LARGE SCALE GENOMIC DNA]</scope>
    <source>
        <strain evidence="2">JCM 17657</strain>
    </source>
</reference>
<dbReference type="Proteomes" id="UP001500610">
    <property type="component" value="Unassembled WGS sequence"/>
</dbReference>
<name>A0ABP9IPZ7_9ACTN</name>
<evidence type="ECO:0000313" key="1">
    <source>
        <dbReference type="EMBL" id="GAA5004043.1"/>
    </source>
</evidence>
<comment type="caution">
    <text evidence="1">The sequence shown here is derived from an EMBL/GenBank/DDBJ whole genome shotgun (WGS) entry which is preliminary data.</text>
</comment>
<gene>
    <name evidence="1" type="ORF">GCM10023257_56590</name>
</gene>
<accession>A0ABP9IPZ7</accession>
<sequence>MRSRGPCAVGAVKESVADMGLLVGNRCSGNVCAMTSGRQLVSNCYRRVAPVSGTSESVWTPLDESAGMEG</sequence>
<protein>
    <submittedName>
        <fullName evidence="1">Uncharacterized protein</fullName>
    </submittedName>
</protein>
<organism evidence="1 2">
    <name type="scientific">Streptomyces hyderabadensis</name>
    <dbReference type="NCBI Taxonomy" id="598549"/>
    <lineage>
        <taxon>Bacteria</taxon>
        <taxon>Bacillati</taxon>
        <taxon>Actinomycetota</taxon>
        <taxon>Actinomycetes</taxon>
        <taxon>Kitasatosporales</taxon>
        <taxon>Streptomycetaceae</taxon>
        <taxon>Streptomyces</taxon>
    </lineage>
</organism>
<proteinExistence type="predicted"/>
<dbReference type="EMBL" id="BAABIV010000028">
    <property type="protein sequence ID" value="GAA5004043.1"/>
    <property type="molecule type" value="Genomic_DNA"/>
</dbReference>